<gene>
    <name evidence="1" type="ORF">BLNAU_23064</name>
</gene>
<accession>A0ABQ9WVG7</accession>
<sequence>MQIVPYDGSSDASSVAIPTNVQQSLFKHVFDAFRSQRTKNLIPSSQHSSPTSRPFTLDFKHFGLEPQCCVVTFEMCETTWDCEKYGQFAKKIHRRFMGGAYFEDFSNE</sequence>
<proteinExistence type="predicted"/>
<evidence type="ECO:0000313" key="2">
    <source>
        <dbReference type="Proteomes" id="UP001281761"/>
    </source>
</evidence>
<dbReference type="EMBL" id="JARBJD010000441">
    <property type="protein sequence ID" value="KAK2942025.1"/>
    <property type="molecule type" value="Genomic_DNA"/>
</dbReference>
<keyword evidence="2" id="KW-1185">Reference proteome</keyword>
<dbReference type="Proteomes" id="UP001281761">
    <property type="component" value="Unassembled WGS sequence"/>
</dbReference>
<organism evidence="1 2">
    <name type="scientific">Blattamonas nauphoetae</name>
    <dbReference type="NCBI Taxonomy" id="2049346"/>
    <lineage>
        <taxon>Eukaryota</taxon>
        <taxon>Metamonada</taxon>
        <taxon>Preaxostyla</taxon>
        <taxon>Oxymonadida</taxon>
        <taxon>Blattamonas</taxon>
    </lineage>
</organism>
<name>A0ABQ9WVG7_9EUKA</name>
<comment type="caution">
    <text evidence="1">The sequence shown here is derived from an EMBL/GenBank/DDBJ whole genome shotgun (WGS) entry which is preliminary data.</text>
</comment>
<reference evidence="1 2" key="1">
    <citation type="journal article" date="2022" name="bioRxiv">
        <title>Genomics of Preaxostyla Flagellates Illuminates Evolutionary Transitions and the Path Towards Mitochondrial Loss.</title>
        <authorList>
            <person name="Novak L.V.F."/>
            <person name="Treitli S.C."/>
            <person name="Pyrih J."/>
            <person name="Halakuc P."/>
            <person name="Pipaliya S.V."/>
            <person name="Vacek V."/>
            <person name="Brzon O."/>
            <person name="Soukal P."/>
            <person name="Eme L."/>
            <person name="Dacks J.B."/>
            <person name="Karnkowska A."/>
            <person name="Elias M."/>
            <person name="Hampl V."/>
        </authorList>
    </citation>
    <scope>NUCLEOTIDE SEQUENCE [LARGE SCALE GENOMIC DNA]</scope>
    <source>
        <strain evidence="1">NAU3</strain>
        <tissue evidence="1">Gut</tissue>
    </source>
</reference>
<protein>
    <submittedName>
        <fullName evidence="1">Uncharacterized protein</fullName>
    </submittedName>
</protein>
<evidence type="ECO:0000313" key="1">
    <source>
        <dbReference type="EMBL" id="KAK2942025.1"/>
    </source>
</evidence>